<keyword evidence="7" id="KW-0460">Magnesium</keyword>
<dbReference type="InterPro" id="IPR043519">
    <property type="entry name" value="NT_sf"/>
</dbReference>
<sequence length="459" mass="51501">MNIELCPLHNEHDRMRSTAIKVIQKLTHAGHTALLAGGCVRDMLLGREAKDFDVATSATPEQVVALFPGAQTVGAHFGVVIVRLDHHHIEVATFRSDGSYSDGRRPDSVTYSTPELDAQRRDFTINGLFFDPIKNEVIDYVGGQADLRMGLLRAIGVAKDRFEEDHLRMLRAVRFATVLGFDIEHATWESVCGLAAKIKHVSIERIREEFVKIMLHPNRVRGFDLLVNSGLMEQFLPEILALQGCEQPPQFHPEGDVFIHTRLMLSLLPEKVSLPLVMSVLLHDISKPATQTRDADTGRIRFNGHDKLGAEKTGEIMRRMKFPNDIIEPTVVAVENHMVFKDVKKMRTAKLRRFMARPSFDDELALHRVDCLGSNGWLDNYEFLLAKREELASEPMLPPRIITGADLIAQGWHAGKALGRLLTTLQTLQLEGTLTTKEEALAWVAQHAPIPDVFDAVEE</sequence>
<dbReference type="Gene3D" id="3.30.460.10">
    <property type="entry name" value="Beta Polymerase, domain 2"/>
    <property type="match status" value="1"/>
</dbReference>
<evidence type="ECO:0000256" key="6">
    <source>
        <dbReference type="ARBA" id="ARBA00022741"/>
    </source>
</evidence>
<keyword evidence="2 8" id="KW-0808">Transferase</keyword>
<dbReference type="PANTHER" id="PTHR46173">
    <property type="entry name" value="CCA TRNA NUCLEOTIDYLTRANSFERASE 1, MITOCHONDRIAL"/>
    <property type="match status" value="1"/>
</dbReference>
<keyword evidence="8" id="KW-0694">RNA-binding</keyword>
<name>A0ABW0KN77_9BACT</name>
<dbReference type="CDD" id="cd05398">
    <property type="entry name" value="NT_ClassII-CCAase"/>
    <property type="match status" value="1"/>
</dbReference>
<dbReference type="PANTHER" id="PTHR46173:SF1">
    <property type="entry name" value="CCA TRNA NUCLEOTIDYLTRANSFERASE 1, MITOCHONDRIAL"/>
    <property type="match status" value="1"/>
</dbReference>
<dbReference type="Pfam" id="PF01743">
    <property type="entry name" value="PolyA_pol"/>
    <property type="match status" value="1"/>
</dbReference>
<evidence type="ECO:0000256" key="3">
    <source>
        <dbReference type="ARBA" id="ARBA00022694"/>
    </source>
</evidence>
<dbReference type="SUPFAM" id="SSF81891">
    <property type="entry name" value="Poly A polymerase C-terminal region-like"/>
    <property type="match status" value="1"/>
</dbReference>
<proteinExistence type="inferred from homology"/>
<dbReference type="InterPro" id="IPR050264">
    <property type="entry name" value="Bact_CCA-adding_enz_type3_sf"/>
</dbReference>
<reference evidence="12" key="1">
    <citation type="journal article" date="2019" name="Int. J. Syst. Evol. Microbiol.">
        <title>The Global Catalogue of Microorganisms (GCM) 10K type strain sequencing project: providing services to taxonomists for standard genome sequencing and annotation.</title>
        <authorList>
            <consortium name="The Broad Institute Genomics Platform"/>
            <consortium name="The Broad Institute Genome Sequencing Center for Infectious Disease"/>
            <person name="Wu L."/>
            <person name="Ma J."/>
        </authorList>
    </citation>
    <scope>NUCLEOTIDE SEQUENCE [LARGE SCALE GENOMIC DNA]</scope>
    <source>
        <strain evidence="12">CGMCC 4.1469</strain>
    </source>
</reference>
<keyword evidence="6" id="KW-0547">Nucleotide-binding</keyword>
<keyword evidence="4" id="KW-0548">Nucleotidyltransferase</keyword>
<evidence type="ECO:0000256" key="1">
    <source>
        <dbReference type="ARBA" id="ARBA00001946"/>
    </source>
</evidence>
<evidence type="ECO:0000256" key="5">
    <source>
        <dbReference type="ARBA" id="ARBA00022723"/>
    </source>
</evidence>
<feature type="domain" description="Poly A polymerase head" evidence="9">
    <location>
        <begin position="35"/>
        <end position="153"/>
    </location>
</feature>
<keyword evidence="12" id="KW-1185">Reference proteome</keyword>
<keyword evidence="3" id="KW-0819">tRNA processing</keyword>
<protein>
    <submittedName>
        <fullName evidence="11">CCA tRNA nucleotidyltransferase</fullName>
    </submittedName>
</protein>
<dbReference type="RefSeq" id="WP_377163944.1">
    <property type="nucleotide sequence ID" value="NZ_JBHSMQ010000001.1"/>
</dbReference>
<evidence type="ECO:0000256" key="7">
    <source>
        <dbReference type="ARBA" id="ARBA00022842"/>
    </source>
</evidence>
<evidence type="ECO:0000259" key="9">
    <source>
        <dbReference type="Pfam" id="PF01743"/>
    </source>
</evidence>
<accession>A0ABW0KN77</accession>
<comment type="similarity">
    <text evidence="8">Belongs to the tRNA nucleotidyltransferase/poly(A) polymerase family.</text>
</comment>
<dbReference type="SUPFAM" id="SSF81301">
    <property type="entry name" value="Nucleotidyltransferase"/>
    <property type="match status" value="1"/>
</dbReference>
<dbReference type="Proteomes" id="UP001596052">
    <property type="component" value="Unassembled WGS sequence"/>
</dbReference>
<evidence type="ECO:0000313" key="12">
    <source>
        <dbReference type="Proteomes" id="UP001596052"/>
    </source>
</evidence>
<comment type="cofactor">
    <cofactor evidence="1">
        <name>Mg(2+)</name>
        <dbReference type="ChEBI" id="CHEBI:18420"/>
    </cofactor>
</comment>
<dbReference type="Pfam" id="PF12627">
    <property type="entry name" value="PolyA_pol_RNAbd"/>
    <property type="match status" value="1"/>
</dbReference>
<evidence type="ECO:0000256" key="4">
    <source>
        <dbReference type="ARBA" id="ARBA00022695"/>
    </source>
</evidence>
<comment type="caution">
    <text evidence="11">The sequence shown here is derived from an EMBL/GenBank/DDBJ whole genome shotgun (WGS) entry which is preliminary data.</text>
</comment>
<gene>
    <name evidence="11" type="ORF">ACFQDI_04740</name>
</gene>
<dbReference type="EMBL" id="JBHSMQ010000001">
    <property type="protein sequence ID" value="MFC5454157.1"/>
    <property type="molecule type" value="Genomic_DNA"/>
</dbReference>
<dbReference type="Gene3D" id="1.10.3090.10">
    <property type="entry name" value="cca-adding enzyme, domain 2"/>
    <property type="match status" value="1"/>
</dbReference>
<evidence type="ECO:0000256" key="8">
    <source>
        <dbReference type="RuleBase" id="RU003953"/>
    </source>
</evidence>
<evidence type="ECO:0000313" key="11">
    <source>
        <dbReference type="EMBL" id="MFC5454157.1"/>
    </source>
</evidence>
<evidence type="ECO:0000256" key="2">
    <source>
        <dbReference type="ARBA" id="ARBA00022679"/>
    </source>
</evidence>
<organism evidence="11 12">
    <name type="scientific">Prosthecobacter fluviatilis</name>
    <dbReference type="NCBI Taxonomy" id="445931"/>
    <lineage>
        <taxon>Bacteria</taxon>
        <taxon>Pseudomonadati</taxon>
        <taxon>Verrucomicrobiota</taxon>
        <taxon>Verrucomicrobiia</taxon>
        <taxon>Verrucomicrobiales</taxon>
        <taxon>Verrucomicrobiaceae</taxon>
        <taxon>Prosthecobacter</taxon>
    </lineage>
</organism>
<dbReference type="InterPro" id="IPR002646">
    <property type="entry name" value="PolA_pol_head_dom"/>
</dbReference>
<feature type="domain" description="tRNA nucleotidyltransferase/poly(A) polymerase RNA and SrmB- binding" evidence="10">
    <location>
        <begin position="180"/>
        <end position="239"/>
    </location>
</feature>
<keyword evidence="5" id="KW-0479">Metal-binding</keyword>
<evidence type="ECO:0000259" key="10">
    <source>
        <dbReference type="Pfam" id="PF12627"/>
    </source>
</evidence>
<dbReference type="InterPro" id="IPR032828">
    <property type="entry name" value="PolyA_RNA-bd"/>
</dbReference>